<evidence type="ECO:0000313" key="3">
    <source>
        <dbReference type="Proteomes" id="UP000054477"/>
    </source>
</evidence>
<dbReference type="HOGENOM" id="CLU_2133885_0_0_1"/>
<evidence type="ECO:0000256" key="1">
    <source>
        <dbReference type="SAM" id="MobiDB-lite"/>
    </source>
</evidence>
<evidence type="ECO:0000313" key="2">
    <source>
        <dbReference type="EMBL" id="KIJ98877.1"/>
    </source>
</evidence>
<keyword evidence="3" id="KW-1185">Reference proteome</keyword>
<feature type="compositionally biased region" description="Basic residues" evidence="1">
    <location>
        <begin position="1"/>
        <end position="10"/>
    </location>
</feature>
<dbReference type="OrthoDB" id="3245801at2759"/>
<reference evidence="3" key="2">
    <citation type="submission" date="2015-01" db="EMBL/GenBank/DDBJ databases">
        <title>Evolutionary Origins and Diversification of the Mycorrhizal Mutualists.</title>
        <authorList>
            <consortium name="DOE Joint Genome Institute"/>
            <consortium name="Mycorrhizal Genomics Consortium"/>
            <person name="Kohler A."/>
            <person name="Kuo A."/>
            <person name="Nagy L.G."/>
            <person name="Floudas D."/>
            <person name="Copeland A."/>
            <person name="Barry K.W."/>
            <person name="Cichocki N."/>
            <person name="Veneault-Fourrey C."/>
            <person name="LaButti K."/>
            <person name="Lindquist E.A."/>
            <person name="Lipzen A."/>
            <person name="Lundell T."/>
            <person name="Morin E."/>
            <person name="Murat C."/>
            <person name="Riley R."/>
            <person name="Ohm R."/>
            <person name="Sun H."/>
            <person name="Tunlid A."/>
            <person name="Henrissat B."/>
            <person name="Grigoriev I.V."/>
            <person name="Hibbett D.S."/>
            <person name="Martin F."/>
        </authorList>
    </citation>
    <scope>NUCLEOTIDE SEQUENCE [LARGE SCALE GENOMIC DNA]</scope>
    <source>
        <strain evidence="3">LaAM-08-1</strain>
    </source>
</reference>
<feature type="region of interest" description="Disordered" evidence="1">
    <location>
        <begin position="36"/>
        <end position="60"/>
    </location>
</feature>
<dbReference type="Proteomes" id="UP000054477">
    <property type="component" value="Unassembled WGS sequence"/>
</dbReference>
<reference evidence="2 3" key="1">
    <citation type="submission" date="2014-04" db="EMBL/GenBank/DDBJ databases">
        <authorList>
            <consortium name="DOE Joint Genome Institute"/>
            <person name="Kuo A."/>
            <person name="Kohler A."/>
            <person name="Nagy L.G."/>
            <person name="Floudas D."/>
            <person name="Copeland A."/>
            <person name="Barry K.W."/>
            <person name="Cichocki N."/>
            <person name="Veneault-Fourrey C."/>
            <person name="LaButti K."/>
            <person name="Lindquist E.A."/>
            <person name="Lipzen A."/>
            <person name="Lundell T."/>
            <person name="Morin E."/>
            <person name="Murat C."/>
            <person name="Sun H."/>
            <person name="Tunlid A."/>
            <person name="Henrissat B."/>
            <person name="Grigoriev I.V."/>
            <person name="Hibbett D.S."/>
            <person name="Martin F."/>
            <person name="Nordberg H.P."/>
            <person name="Cantor M.N."/>
            <person name="Hua S.X."/>
        </authorList>
    </citation>
    <scope>NUCLEOTIDE SEQUENCE [LARGE SCALE GENOMIC DNA]</scope>
    <source>
        <strain evidence="2 3">LaAM-08-1</strain>
    </source>
</reference>
<gene>
    <name evidence="2" type="ORF">K443DRAFT_8836</name>
</gene>
<feature type="region of interest" description="Disordered" evidence="1">
    <location>
        <begin position="1"/>
        <end position="21"/>
    </location>
</feature>
<sequence>MATRRNHVHARSSAPPFTRTLPADIEPQQSVTLDPRTLTRRPRSGIDCGRKGSHPHTPTNAFRRKAIRERLDPTLITAISERDKCALKAKMMGYAGNWAASPSGVLDDGWSLN</sequence>
<dbReference type="AlphaFoldDB" id="A0A0C9XSJ9"/>
<dbReference type="EMBL" id="KN838659">
    <property type="protein sequence ID" value="KIJ98877.1"/>
    <property type="molecule type" value="Genomic_DNA"/>
</dbReference>
<accession>A0A0C9XSJ9</accession>
<proteinExistence type="predicted"/>
<organism evidence="2 3">
    <name type="scientific">Laccaria amethystina LaAM-08-1</name>
    <dbReference type="NCBI Taxonomy" id="1095629"/>
    <lineage>
        <taxon>Eukaryota</taxon>
        <taxon>Fungi</taxon>
        <taxon>Dikarya</taxon>
        <taxon>Basidiomycota</taxon>
        <taxon>Agaricomycotina</taxon>
        <taxon>Agaricomycetes</taxon>
        <taxon>Agaricomycetidae</taxon>
        <taxon>Agaricales</taxon>
        <taxon>Agaricineae</taxon>
        <taxon>Hydnangiaceae</taxon>
        <taxon>Laccaria</taxon>
    </lineage>
</organism>
<protein>
    <submittedName>
        <fullName evidence="2">Uncharacterized protein</fullName>
    </submittedName>
</protein>
<name>A0A0C9XSJ9_9AGAR</name>